<dbReference type="EMBL" id="SRYB01000006">
    <property type="protein sequence ID" value="TGY79563.1"/>
    <property type="molecule type" value="Genomic_DNA"/>
</dbReference>
<evidence type="ECO:0000313" key="1">
    <source>
        <dbReference type="EMBL" id="TGY79563.1"/>
    </source>
</evidence>
<keyword evidence="2" id="KW-1185">Reference proteome</keyword>
<reference evidence="1" key="1">
    <citation type="submission" date="2019-04" db="EMBL/GenBank/DDBJ databases">
        <title>Microbes associate with the intestines of laboratory mice.</title>
        <authorList>
            <person name="Navarre W."/>
            <person name="Wong E."/>
            <person name="Huang K."/>
            <person name="Tropini C."/>
            <person name="Ng K."/>
            <person name="Yu B."/>
        </authorList>
    </citation>
    <scope>NUCLEOTIDE SEQUENCE</scope>
    <source>
        <strain evidence="1">NM04_E33</strain>
    </source>
</reference>
<evidence type="ECO:0000313" key="2">
    <source>
        <dbReference type="Proteomes" id="UP000306319"/>
    </source>
</evidence>
<accession>A0AC61RIJ7</accession>
<protein>
    <submittedName>
        <fullName evidence="1">Uncharacterized protein</fullName>
    </submittedName>
</protein>
<sequence>MDNNTQEIRPDVLTYDDIRKMVPALDGHQKLVDNVLHFIGIDEVNRIHRDYCDTPGIEFAHRLINEEFKFQLRIDNLQTLAGFKDGPFITVSNHPFGSYDGILLLHIVGGFREDYKVMVNLILNNIQAMRPNFIAVDPLKSDDPEKKKITMQGIRLAMKHVKDGHPLGFFPAGAISKLNKSLRIEDLPWQPTIIRLIKQLQVPVIPIFFHGHNSIFFNILGMIDWRLRTLRLPKEIFRKRGSEVHVSIGNPISVEEQNRYKSVEELGTFLREQTYKLRSIK</sequence>
<gene>
    <name evidence="1" type="ORF">E5331_06020</name>
</gene>
<name>A0AC61RIJ7_9BACT</name>
<organism evidence="1 2">
    <name type="scientific">Lepagella muris</name>
    <dbReference type="NCBI Taxonomy" id="3032870"/>
    <lineage>
        <taxon>Bacteria</taxon>
        <taxon>Pseudomonadati</taxon>
        <taxon>Bacteroidota</taxon>
        <taxon>Bacteroidia</taxon>
        <taxon>Bacteroidales</taxon>
        <taxon>Muribaculaceae</taxon>
        <taxon>Lepagella</taxon>
    </lineage>
</organism>
<comment type="caution">
    <text evidence="1">The sequence shown here is derived from an EMBL/GenBank/DDBJ whole genome shotgun (WGS) entry which is preliminary data.</text>
</comment>
<dbReference type="Proteomes" id="UP000306319">
    <property type="component" value="Unassembled WGS sequence"/>
</dbReference>
<proteinExistence type="predicted"/>